<evidence type="ECO:0000256" key="3">
    <source>
        <dbReference type="ARBA" id="ARBA00022692"/>
    </source>
</evidence>
<feature type="transmembrane region" description="Helical" evidence="7">
    <location>
        <begin position="34"/>
        <end position="52"/>
    </location>
</feature>
<evidence type="ECO:0000256" key="4">
    <source>
        <dbReference type="ARBA" id="ARBA00022989"/>
    </source>
</evidence>
<feature type="transmembrane region" description="Helical" evidence="7">
    <location>
        <begin position="84"/>
        <end position="108"/>
    </location>
</feature>
<feature type="transmembrane region" description="Helical" evidence="7">
    <location>
        <begin position="319"/>
        <end position="350"/>
    </location>
</feature>
<dbReference type="GO" id="GO:0016020">
    <property type="term" value="C:membrane"/>
    <property type="evidence" value="ECO:0007669"/>
    <property type="project" value="UniProtKB-SubCell"/>
</dbReference>
<dbReference type="PANTHER" id="PTHR21716:SF62">
    <property type="entry name" value="TRANSPORT PROTEIN YDBI-RELATED"/>
    <property type="match status" value="1"/>
</dbReference>
<sequence length="369" mass="38029">MTEKTPAPAASPARSQSKTKPAAAPPPAFGPGRIAAAALIVLALVGVALLLVELTRFFMLVFAAIVLGAVFDAIASWLCRKTGVGRGIALALSVAGIVALFAGVFMLFGSQLAREIDTIREQIPQALRGVEAFLDRYGLGQRVRELAEVGSDDISRLASQAGGYALAAGSGIADFVLVLVAAIFLASDPATYRRGLLLMLPVRAEETAALALDDAARGLKGWMAGQAVSSLVVAALTSAGLALLGVPAAGGLGLIAGLLDVIPMIGPIIAGVPAVLLAFTVSPMTALWTLLLFLAIQQLQGNFLQPMIQKQAVDVPPAVLLFAVVAAGILFGFLGVLLAAPLTVVVYVLVQRIYVKTLLGKPIRIAGKE</sequence>
<dbReference type="AlphaFoldDB" id="A0A1Y5PRC3"/>
<gene>
    <name evidence="8" type="ORF">SPPYR_1391</name>
</gene>
<accession>A0A1Y5PRC3</accession>
<dbReference type="RefSeq" id="WP_295325715.1">
    <property type="nucleotide sequence ID" value="NZ_LT598653.1"/>
</dbReference>
<dbReference type="EMBL" id="LT598653">
    <property type="protein sequence ID" value="SBV32511.1"/>
    <property type="molecule type" value="Genomic_DNA"/>
</dbReference>
<feature type="transmembrane region" description="Helical" evidence="7">
    <location>
        <begin position="57"/>
        <end position="78"/>
    </location>
</feature>
<feature type="transmembrane region" description="Helical" evidence="7">
    <location>
        <begin position="274"/>
        <end position="299"/>
    </location>
</feature>
<reference evidence="8" key="1">
    <citation type="submission" date="2016-03" db="EMBL/GenBank/DDBJ databases">
        <authorList>
            <person name="Ploux O."/>
        </authorList>
    </citation>
    <scope>NUCLEOTIDE SEQUENCE</scope>
    <source>
        <strain evidence="8">UC10</strain>
    </source>
</reference>
<dbReference type="KEGG" id="sphu:SPPYR_1391"/>
<keyword evidence="5 7" id="KW-0472">Membrane</keyword>
<evidence type="ECO:0008006" key="9">
    <source>
        <dbReference type="Google" id="ProtNLM"/>
    </source>
</evidence>
<evidence type="ECO:0000256" key="2">
    <source>
        <dbReference type="ARBA" id="ARBA00009773"/>
    </source>
</evidence>
<dbReference type="PANTHER" id="PTHR21716">
    <property type="entry name" value="TRANSMEMBRANE PROTEIN"/>
    <property type="match status" value="1"/>
</dbReference>
<protein>
    <recommendedName>
        <fullName evidence="9">Permease</fullName>
    </recommendedName>
</protein>
<comment type="subcellular location">
    <subcellularLocation>
        <location evidence="1">Membrane</location>
        <topology evidence="1">Multi-pass membrane protein</topology>
    </subcellularLocation>
</comment>
<feature type="transmembrane region" description="Helical" evidence="7">
    <location>
        <begin position="231"/>
        <end position="262"/>
    </location>
</feature>
<evidence type="ECO:0000256" key="5">
    <source>
        <dbReference type="ARBA" id="ARBA00023136"/>
    </source>
</evidence>
<keyword evidence="4 7" id="KW-1133">Transmembrane helix</keyword>
<keyword evidence="3 7" id="KW-0812">Transmembrane</keyword>
<evidence type="ECO:0000256" key="6">
    <source>
        <dbReference type="SAM" id="MobiDB-lite"/>
    </source>
</evidence>
<organism evidence="8">
    <name type="scientific">uncultured Sphingopyxis sp</name>
    <dbReference type="NCBI Taxonomy" id="310581"/>
    <lineage>
        <taxon>Bacteria</taxon>
        <taxon>Pseudomonadati</taxon>
        <taxon>Pseudomonadota</taxon>
        <taxon>Alphaproteobacteria</taxon>
        <taxon>Sphingomonadales</taxon>
        <taxon>Sphingomonadaceae</taxon>
        <taxon>Sphingopyxis</taxon>
        <taxon>environmental samples</taxon>
    </lineage>
</organism>
<evidence type="ECO:0000256" key="1">
    <source>
        <dbReference type="ARBA" id="ARBA00004141"/>
    </source>
</evidence>
<feature type="compositionally biased region" description="Low complexity" evidence="6">
    <location>
        <begin position="1"/>
        <end position="16"/>
    </location>
</feature>
<evidence type="ECO:0000256" key="7">
    <source>
        <dbReference type="SAM" id="Phobius"/>
    </source>
</evidence>
<evidence type="ECO:0000313" key="8">
    <source>
        <dbReference type="EMBL" id="SBV32511.1"/>
    </source>
</evidence>
<dbReference type="InterPro" id="IPR002549">
    <property type="entry name" value="AI-2E-like"/>
</dbReference>
<comment type="similarity">
    <text evidence="2">Belongs to the autoinducer-2 exporter (AI-2E) (TC 2.A.86) family.</text>
</comment>
<feature type="region of interest" description="Disordered" evidence="6">
    <location>
        <begin position="1"/>
        <end position="26"/>
    </location>
</feature>
<dbReference type="GO" id="GO:0055085">
    <property type="term" value="P:transmembrane transport"/>
    <property type="evidence" value="ECO:0007669"/>
    <property type="project" value="TreeGrafter"/>
</dbReference>
<dbReference type="Pfam" id="PF01594">
    <property type="entry name" value="AI-2E_transport"/>
    <property type="match status" value="1"/>
</dbReference>
<feature type="transmembrane region" description="Helical" evidence="7">
    <location>
        <begin position="164"/>
        <end position="186"/>
    </location>
</feature>
<name>A0A1Y5PRC3_9SPHN</name>
<proteinExistence type="inferred from homology"/>